<keyword evidence="4" id="KW-1185">Reference proteome</keyword>
<dbReference type="EMBL" id="CM016559">
    <property type="protein sequence ID" value="TKW02429.1"/>
    <property type="molecule type" value="Genomic_DNA"/>
</dbReference>
<reference evidence="3" key="1">
    <citation type="submission" date="2019-03" db="EMBL/GenBank/DDBJ databases">
        <title>WGS assembly of Setaria viridis.</title>
        <authorList>
            <person name="Huang P."/>
            <person name="Jenkins J."/>
            <person name="Grimwood J."/>
            <person name="Barry K."/>
            <person name="Healey A."/>
            <person name="Mamidi S."/>
            <person name="Sreedasyam A."/>
            <person name="Shu S."/>
            <person name="Feldman M."/>
            <person name="Wu J."/>
            <person name="Yu Y."/>
            <person name="Chen C."/>
            <person name="Johnson J."/>
            <person name="Rokhsar D."/>
            <person name="Baxter I."/>
            <person name="Schmutz J."/>
            <person name="Brutnell T."/>
            <person name="Kellogg E."/>
        </authorList>
    </citation>
    <scope>NUCLEOTIDE SEQUENCE [LARGE SCALE GENOMIC DNA]</scope>
</reference>
<name>A0A4U6TPA9_SETVI</name>
<evidence type="ECO:0000313" key="3">
    <source>
        <dbReference type="EMBL" id="TKW02429.1"/>
    </source>
</evidence>
<dbReference type="Pfam" id="PF22936">
    <property type="entry name" value="Pol_BBD"/>
    <property type="match status" value="1"/>
</dbReference>
<sequence>MASPPARSGSVRFTSSLLRLLIEFVAGLLRNVDNFLHHKRRKNSPSEGIQQQVAKTRGAGLEQDAKVDETKFILDSGASVHAVGNFSLLSSFRKITAAATSYRARDGRQLVVAGTGTISRGSFQLSDVLYVPDLRAGVALVSVLQLAERGYLVMFGGGRCHVKDQSTGNMVGNGRLHSQDGLYHLEFLKIPPDTTDTTAP</sequence>
<dbReference type="OMA" id="GRCHVKD"/>
<organism evidence="3 4">
    <name type="scientific">Setaria viridis</name>
    <name type="common">Green bristlegrass</name>
    <name type="synonym">Setaria italica subsp. viridis</name>
    <dbReference type="NCBI Taxonomy" id="4556"/>
    <lineage>
        <taxon>Eukaryota</taxon>
        <taxon>Viridiplantae</taxon>
        <taxon>Streptophyta</taxon>
        <taxon>Embryophyta</taxon>
        <taxon>Tracheophyta</taxon>
        <taxon>Spermatophyta</taxon>
        <taxon>Magnoliopsida</taxon>
        <taxon>Liliopsida</taxon>
        <taxon>Poales</taxon>
        <taxon>Poaceae</taxon>
        <taxon>PACMAD clade</taxon>
        <taxon>Panicoideae</taxon>
        <taxon>Panicodae</taxon>
        <taxon>Paniceae</taxon>
        <taxon>Cenchrinae</taxon>
        <taxon>Setaria</taxon>
    </lineage>
</organism>
<accession>A0A4U6TPA9</accession>
<dbReference type="InterPro" id="IPR054722">
    <property type="entry name" value="PolX-like_BBD"/>
</dbReference>
<gene>
    <name evidence="3" type="ORF">SEVIR_8G243700v2</name>
</gene>
<feature type="signal peptide" evidence="1">
    <location>
        <begin position="1"/>
        <end position="27"/>
    </location>
</feature>
<keyword evidence="1" id="KW-0732">Signal</keyword>
<evidence type="ECO:0000313" key="4">
    <source>
        <dbReference type="Proteomes" id="UP000298652"/>
    </source>
</evidence>
<feature type="domain" description="Retrovirus-related Pol polyprotein from transposon TNT 1-94-like beta-barrel" evidence="2">
    <location>
        <begin position="72"/>
        <end position="151"/>
    </location>
</feature>
<dbReference type="Proteomes" id="UP000298652">
    <property type="component" value="Chromosome 8"/>
</dbReference>
<proteinExistence type="predicted"/>
<dbReference type="AlphaFoldDB" id="A0A4U6TPA9"/>
<feature type="chain" id="PRO_5020733933" description="Retrovirus-related Pol polyprotein from transposon TNT 1-94-like beta-barrel domain-containing protein" evidence="1">
    <location>
        <begin position="28"/>
        <end position="200"/>
    </location>
</feature>
<evidence type="ECO:0000256" key="1">
    <source>
        <dbReference type="SAM" id="SignalP"/>
    </source>
</evidence>
<dbReference type="Gramene" id="TKW02429">
    <property type="protein sequence ID" value="TKW02429"/>
    <property type="gene ID" value="SEVIR_8G243700v2"/>
</dbReference>
<evidence type="ECO:0000259" key="2">
    <source>
        <dbReference type="Pfam" id="PF22936"/>
    </source>
</evidence>
<protein>
    <recommendedName>
        <fullName evidence="2">Retrovirus-related Pol polyprotein from transposon TNT 1-94-like beta-barrel domain-containing protein</fullName>
    </recommendedName>
</protein>